<evidence type="ECO:0000313" key="2">
    <source>
        <dbReference type="EMBL" id="TFJ98930.1"/>
    </source>
</evidence>
<dbReference type="OrthoDB" id="9998011at2759"/>
<dbReference type="AlphaFoldDB" id="A0A4D9DN99"/>
<feature type="chain" id="PRO_5020029894" evidence="1">
    <location>
        <begin position="23"/>
        <end position="108"/>
    </location>
</feature>
<evidence type="ECO:0000313" key="3">
    <source>
        <dbReference type="Proteomes" id="UP000297703"/>
    </source>
</evidence>
<dbReference type="Proteomes" id="UP000297703">
    <property type="component" value="Unassembled WGS sequence"/>
</dbReference>
<feature type="signal peptide" evidence="1">
    <location>
        <begin position="1"/>
        <end position="22"/>
    </location>
</feature>
<protein>
    <submittedName>
        <fullName evidence="2">Activator of basal transcription 1</fullName>
    </submittedName>
</protein>
<evidence type="ECO:0000256" key="1">
    <source>
        <dbReference type="SAM" id="SignalP"/>
    </source>
</evidence>
<accession>A0A4D9DN99</accession>
<sequence length="108" mass="11593">MKSTAFLWSCVLLLPLTSGTTAMTNYAVAIPAQLFYPSSETVCIQVSRGHGVPVQVTVTLPSKTGNQTLITRSVYQPSFFDCTSFQVHIWEASPGQSAGRGVPQANTL</sequence>
<dbReference type="EMBL" id="QXTE01000359">
    <property type="protein sequence ID" value="TFJ98930.1"/>
    <property type="molecule type" value="Genomic_DNA"/>
</dbReference>
<comment type="caution">
    <text evidence="2">The sequence shown here is derived from an EMBL/GenBank/DDBJ whole genome shotgun (WGS) entry which is preliminary data.</text>
</comment>
<reference evidence="2 3" key="1">
    <citation type="submission" date="2019-04" db="EMBL/GenBank/DDBJ databases">
        <title>Draft genome of the big-headed turtle Platysternon megacephalum.</title>
        <authorList>
            <person name="Gong S."/>
        </authorList>
    </citation>
    <scope>NUCLEOTIDE SEQUENCE [LARGE SCALE GENOMIC DNA]</scope>
    <source>
        <strain evidence="2">DO16091913</strain>
        <tissue evidence="2">Muscle</tissue>
    </source>
</reference>
<reference evidence="2 3" key="2">
    <citation type="submission" date="2019-04" db="EMBL/GenBank/DDBJ databases">
        <title>The genome sequence of big-headed turtle.</title>
        <authorList>
            <person name="Gong S."/>
        </authorList>
    </citation>
    <scope>NUCLEOTIDE SEQUENCE [LARGE SCALE GENOMIC DNA]</scope>
    <source>
        <strain evidence="2">DO16091913</strain>
        <tissue evidence="2">Muscle</tissue>
    </source>
</reference>
<keyword evidence="3" id="KW-1185">Reference proteome</keyword>
<name>A0A4D9DN99_9SAUR</name>
<keyword evidence="1" id="KW-0732">Signal</keyword>
<organism evidence="2 3">
    <name type="scientific">Platysternon megacephalum</name>
    <name type="common">big-headed turtle</name>
    <dbReference type="NCBI Taxonomy" id="55544"/>
    <lineage>
        <taxon>Eukaryota</taxon>
        <taxon>Metazoa</taxon>
        <taxon>Chordata</taxon>
        <taxon>Craniata</taxon>
        <taxon>Vertebrata</taxon>
        <taxon>Euteleostomi</taxon>
        <taxon>Archelosauria</taxon>
        <taxon>Testudinata</taxon>
        <taxon>Testudines</taxon>
        <taxon>Cryptodira</taxon>
        <taxon>Durocryptodira</taxon>
        <taxon>Testudinoidea</taxon>
        <taxon>Platysternidae</taxon>
        <taxon>Platysternon</taxon>
    </lineage>
</organism>
<proteinExistence type="predicted"/>
<dbReference type="STRING" id="55544.A0A4D9DN99"/>
<gene>
    <name evidence="2" type="ORF">DR999_PMT19072</name>
</gene>